<dbReference type="Proteomes" id="UP000077202">
    <property type="component" value="Unassembled WGS sequence"/>
</dbReference>
<gene>
    <name evidence="2" type="ORF">AXG93_810s1030</name>
</gene>
<protein>
    <submittedName>
        <fullName evidence="2">Uncharacterized protein</fullName>
    </submittedName>
</protein>
<name>A0A176WBK1_MARPO</name>
<reference evidence="2" key="1">
    <citation type="submission" date="2016-03" db="EMBL/GenBank/DDBJ databases">
        <title>Mechanisms controlling the formation of the plant cell surface in tip-growing cells are functionally conserved among land plants.</title>
        <authorList>
            <person name="Honkanen S."/>
            <person name="Jones V.A."/>
            <person name="Morieri G."/>
            <person name="Champion C."/>
            <person name="Hetherington A.J."/>
            <person name="Kelly S."/>
            <person name="Saint-Marcoux D."/>
            <person name="Proust H."/>
            <person name="Prescott H."/>
            <person name="Dolan L."/>
        </authorList>
    </citation>
    <scope>NUCLEOTIDE SEQUENCE [LARGE SCALE GENOMIC DNA]</scope>
    <source>
        <tissue evidence="2">Whole gametophyte</tissue>
    </source>
</reference>
<keyword evidence="3" id="KW-1185">Reference proteome</keyword>
<comment type="caution">
    <text evidence="2">The sequence shown here is derived from an EMBL/GenBank/DDBJ whole genome shotgun (WGS) entry which is preliminary data.</text>
</comment>
<evidence type="ECO:0000313" key="2">
    <source>
        <dbReference type="EMBL" id="OAE29762.1"/>
    </source>
</evidence>
<evidence type="ECO:0000256" key="1">
    <source>
        <dbReference type="SAM" id="MobiDB-lite"/>
    </source>
</evidence>
<proteinExistence type="predicted"/>
<sequence length="319" mass="35020">MSDWEQVLGRCAGEEGDLLFECESVHLSKEEEISFGSLFKNCKSSKNGYRTRDHVDHKLRNVEEALLQILQPHRTTYMTSWQVEFVELALADPDEVPASTPPAQLRAEEEPRGARTPQKRKWEGDVEPSRHKLLVVPVRRRANNKQGRSKQKARKLILLANSSVDTERAAVARDSPSFGDDVSAEILGRTDLPALKARVASEEALRPSGHKGRRAATARTPTQERCLPSEQVPFDDSPSAQAPLALKPLEHISTGEGRNAETRVTLAEAPSAVPGRDDVVGPPGAGFPTLLKVLAGHVVEAAAEEAAKPVRENRQGFMQ</sequence>
<feature type="region of interest" description="Disordered" evidence="1">
    <location>
        <begin position="94"/>
        <end position="127"/>
    </location>
</feature>
<organism evidence="2 3">
    <name type="scientific">Marchantia polymorpha subsp. ruderalis</name>
    <dbReference type="NCBI Taxonomy" id="1480154"/>
    <lineage>
        <taxon>Eukaryota</taxon>
        <taxon>Viridiplantae</taxon>
        <taxon>Streptophyta</taxon>
        <taxon>Embryophyta</taxon>
        <taxon>Marchantiophyta</taxon>
        <taxon>Marchantiopsida</taxon>
        <taxon>Marchantiidae</taxon>
        <taxon>Marchantiales</taxon>
        <taxon>Marchantiaceae</taxon>
        <taxon>Marchantia</taxon>
    </lineage>
</organism>
<feature type="region of interest" description="Disordered" evidence="1">
    <location>
        <begin position="201"/>
        <end position="236"/>
    </location>
</feature>
<evidence type="ECO:0000313" key="3">
    <source>
        <dbReference type="Proteomes" id="UP000077202"/>
    </source>
</evidence>
<dbReference type="EMBL" id="LVLJ01001429">
    <property type="protein sequence ID" value="OAE29762.1"/>
    <property type="molecule type" value="Genomic_DNA"/>
</dbReference>
<accession>A0A176WBK1</accession>
<dbReference type="AlphaFoldDB" id="A0A176WBK1"/>